<dbReference type="Proteomes" id="UP001497497">
    <property type="component" value="Unassembled WGS sequence"/>
</dbReference>
<name>A0AAV2HMI9_LYMST</name>
<feature type="non-terminal residue" evidence="1">
    <location>
        <position position="1"/>
    </location>
</feature>
<sequence length="99" mass="11304">EADADGIEVYVIFPQEVQKHLVVVNITDVNGDDLSVAEVKRQLLLLKKIQNYQQYVMLGGDDINYEILSDKSLITNHFKYLSPSTGYLTFQLRNSVRTI</sequence>
<protein>
    <submittedName>
        <fullName evidence="1">Uncharacterized protein</fullName>
    </submittedName>
</protein>
<gene>
    <name evidence="1" type="ORF">GSLYS_00008019001</name>
</gene>
<keyword evidence="2" id="KW-1185">Reference proteome</keyword>
<reference evidence="1 2" key="1">
    <citation type="submission" date="2024-04" db="EMBL/GenBank/DDBJ databases">
        <authorList>
            <consortium name="Genoscope - CEA"/>
            <person name="William W."/>
        </authorList>
    </citation>
    <scope>NUCLEOTIDE SEQUENCE [LARGE SCALE GENOMIC DNA]</scope>
</reference>
<proteinExistence type="predicted"/>
<accession>A0AAV2HMI9</accession>
<comment type="caution">
    <text evidence="1">The sequence shown here is derived from an EMBL/GenBank/DDBJ whole genome shotgun (WGS) entry which is preliminary data.</text>
</comment>
<evidence type="ECO:0000313" key="2">
    <source>
        <dbReference type="Proteomes" id="UP001497497"/>
    </source>
</evidence>
<evidence type="ECO:0000313" key="1">
    <source>
        <dbReference type="EMBL" id="CAL1534059.1"/>
    </source>
</evidence>
<organism evidence="1 2">
    <name type="scientific">Lymnaea stagnalis</name>
    <name type="common">Great pond snail</name>
    <name type="synonym">Helix stagnalis</name>
    <dbReference type="NCBI Taxonomy" id="6523"/>
    <lineage>
        <taxon>Eukaryota</taxon>
        <taxon>Metazoa</taxon>
        <taxon>Spiralia</taxon>
        <taxon>Lophotrochozoa</taxon>
        <taxon>Mollusca</taxon>
        <taxon>Gastropoda</taxon>
        <taxon>Heterobranchia</taxon>
        <taxon>Euthyneura</taxon>
        <taxon>Panpulmonata</taxon>
        <taxon>Hygrophila</taxon>
        <taxon>Lymnaeoidea</taxon>
        <taxon>Lymnaeidae</taxon>
        <taxon>Lymnaea</taxon>
    </lineage>
</organism>
<dbReference type="EMBL" id="CAXITT010000160">
    <property type="protein sequence ID" value="CAL1534059.1"/>
    <property type="molecule type" value="Genomic_DNA"/>
</dbReference>
<dbReference type="AlphaFoldDB" id="A0AAV2HMI9"/>